<organism evidence="1 2">
    <name type="scientific">Penicillium angulare</name>
    <dbReference type="NCBI Taxonomy" id="116970"/>
    <lineage>
        <taxon>Eukaryota</taxon>
        <taxon>Fungi</taxon>
        <taxon>Dikarya</taxon>
        <taxon>Ascomycota</taxon>
        <taxon>Pezizomycotina</taxon>
        <taxon>Eurotiomycetes</taxon>
        <taxon>Eurotiomycetidae</taxon>
        <taxon>Eurotiales</taxon>
        <taxon>Aspergillaceae</taxon>
        <taxon>Penicillium</taxon>
    </lineage>
</organism>
<dbReference type="OrthoDB" id="94039at2759"/>
<evidence type="ECO:0008006" key="3">
    <source>
        <dbReference type="Google" id="ProtNLM"/>
    </source>
</evidence>
<dbReference type="SUPFAM" id="SSF53474">
    <property type="entry name" value="alpha/beta-Hydrolases"/>
    <property type="match status" value="1"/>
</dbReference>
<dbReference type="Proteomes" id="UP001149165">
    <property type="component" value="Unassembled WGS sequence"/>
</dbReference>
<comment type="caution">
    <text evidence="1">The sequence shown here is derived from an EMBL/GenBank/DDBJ whole genome shotgun (WGS) entry which is preliminary data.</text>
</comment>
<dbReference type="EMBL" id="JAPQKH010000002">
    <property type="protein sequence ID" value="KAJ5114097.1"/>
    <property type="molecule type" value="Genomic_DNA"/>
</dbReference>
<dbReference type="AlphaFoldDB" id="A0A9W9G9R3"/>
<evidence type="ECO:0000313" key="2">
    <source>
        <dbReference type="Proteomes" id="UP001149165"/>
    </source>
</evidence>
<protein>
    <recommendedName>
        <fullName evidence="3">AB hydrolase-1 domain-containing protein</fullName>
    </recommendedName>
</protein>
<keyword evidence="2" id="KW-1185">Reference proteome</keyword>
<dbReference type="GO" id="GO:0017000">
    <property type="term" value="P:antibiotic biosynthetic process"/>
    <property type="evidence" value="ECO:0007669"/>
    <property type="project" value="UniProtKB-ARBA"/>
</dbReference>
<name>A0A9W9G9R3_9EURO</name>
<evidence type="ECO:0000313" key="1">
    <source>
        <dbReference type="EMBL" id="KAJ5114097.1"/>
    </source>
</evidence>
<dbReference type="GO" id="GO:0072330">
    <property type="term" value="P:monocarboxylic acid biosynthetic process"/>
    <property type="evidence" value="ECO:0007669"/>
    <property type="project" value="UniProtKB-ARBA"/>
</dbReference>
<proteinExistence type="predicted"/>
<dbReference type="InterPro" id="IPR029058">
    <property type="entry name" value="AB_hydrolase_fold"/>
</dbReference>
<gene>
    <name evidence="1" type="ORF">N7456_002631</name>
</gene>
<sequence>MSSQYFDVIEHKVLSSYVREYPGATILNQDEKLYIPVKQYATRNPTPKLQPVTIIAAASVGTPKESYEPIWEVLSEQSSQFGFSISSIWIADPVNQAEGEVINRGKIGDDPSWIDLSRDLFLMINQFRDQMPRPFIGIGHSAGGVQLADLAFMHPRLFSSLIFLDPSILKTPPTHFRQHPVFHKYIFNRQQSWPSRSQAEASIAKWPTHSTWDPRCLQRFLKYALVETSEPKSKLSDPPVSFSTSEAQGILYMSREARVQRQVDGTVTIDREHAPDLDPIDAERDDPLYRSEMRATWNRLPELRPSAKFILGGRTYLSTRELHEAVDRCGTGLGGSGGASEGRVCKVVFKKGSHFFPLELVDETAKECAVWIHAEVERWMKKENEFKDSVRRRLENGERIGQEFSPSMRNLLNSFAPNAAKSKI</sequence>
<reference evidence="1" key="2">
    <citation type="journal article" date="2023" name="IMA Fungus">
        <title>Comparative genomic study of the Penicillium genus elucidates a diverse pangenome and 15 lateral gene transfer events.</title>
        <authorList>
            <person name="Petersen C."/>
            <person name="Sorensen T."/>
            <person name="Nielsen M.R."/>
            <person name="Sondergaard T.E."/>
            <person name="Sorensen J.L."/>
            <person name="Fitzpatrick D.A."/>
            <person name="Frisvad J.C."/>
            <person name="Nielsen K.L."/>
        </authorList>
    </citation>
    <scope>NUCLEOTIDE SEQUENCE</scope>
    <source>
        <strain evidence="1">IBT 30069</strain>
    </source>
</reference>
<accession>A0A9W9G9R3</accession>
<dbReference type="Gene3D" id="3.40.50.1820">
    <property type="entry name" value="alpha/beta hydrolase"/>
    <property type="match status" value="1"/>
</dbReference>
<reference evidence="1" key="1">
    <citation type="submission" date="2022-11" db="EMBL/GenBank/DDBJ databases">
        <authorList>
            <person name="Petersen C."/>
        </authorList>
    </citation>
    <scope>NUCLEOTIDE SEQUENCE</scope>
    <source>
        <strain evidence="1">IBT 30069</strain>
    </source>
</reference>